<keyword evidence="1" id="KW-0732">Signal</keyword>
<accession>A0A8J4UY91</accession>
<feature type="chain" id="PRO_5035214854" evidence="1">
    <location>
        <begin position="21"/>
        <end position="147"/>
    </location>
</feature>
<organism evidence="2 3">
    <name type="scientific">Polysphondylium violaceum</name>
    <dbReference type="NCBI Taxonomy" id="133409"/>
    <lineage>
        <taxon>Eukaryota</taxon>
        <taxon>Amoebozoa</taxon>
        <taxon>Evosea</taxon>
        <taxon>Eumycetozoa</taxon>
        <taxon>Dictyostelia</taxon>
        <taxon>Dictyosteliales</taxon>
        <taxon>Dictyosteliaceae</taxon>
        <taxon>Polysphondylium</taxon>
    </lineage>
</organism>
<protein>
    <submittedName>
        <fullName evidence="2">Uncharacterized protein</fullName>
    </submittedName>
</protein>
<dbReference type="EMBL" id="AJWJ01000288">
    <property type="protein sequence ID" value="KAF2072345.1"/>
    <property type="molecule type" value="Genomic_DNA"/>
</dbReference>
<evidence type="ECO:0000313" key="3">
    <source>
        <dbReference type="Proteomes" id="UP000695562"/>
    </source>
</evidence>
<dbReference type="AlphaFoldDB" id="A0A8J4UY91"/>
<evidence type="ECO:0000256" key="1">
    <source>
        <dbReference type="SAM" id="SignalP"/>
    </source>
</evidence>
<proteinExistence type="predicted"/>
<comment type="caution">
    <text evidence="2">The sequence shown here is derived from an EMBL/GenBank/DDBJ whole genome shotgun (WGS) entry which is preliminary data.</text>
</comment>
<sequence>MNKLLLQLLVAVLIVGLVSGEVERVSKKKSFPGRGVLQIRREGTNNGRFVKISLWDFKTLINNKQLSQQDIDAIKAVYDKPDFISAPNKSRFAPETVPNGHFIYIVVIPNSPNYKTFAWTSGYPGSPAWLHLFENLLDKYGIPGNGK</sequence>
<gene>
    <name evidence="2" type="ORF">CYY_006340</name>
</gene>
<dbReference type="Proteomes" id="UP000695562">
    <property type="component" value="Unassembled WGS sequence"/>
</dbReference>
<evidence type="ECO:0000313" key="2">
    <source>
        <dbReference type="EMBL" id="KAF2072345.1"/>
    </source>
</evidence>
<feature type="signal peptide" evidence="1">
    <location>
        <begin position="1"/>
        <end position="20"/>
    </location>
</feature>
<keyword evidence="3" id="KW-1185">Reference proteome</keyword>
<reference evidence="2" key="1">
    <citation type="submission" date="2020-01" db="EMBL/GenBank/DDBJ databases">
        <title>Development of genomics and gene disruption for Polysphondylium violaceum indicates a role for the polyketide synthase stlB in stalk morphogenesis.</title>
        <authorList>
            <person name="Narita B."/>
            <person name="Kawabe Y."/>
            <person name="Kin K."/>
            <person name="Saito T."/>
            <person name="Gibbs R."/>
            <person name="Kuspa A."/>
            <person name="Muzny D."/>
            <person name="Queller D."/>
            <person name="Richards S."/>
            <person name="Strassman J."/>
            <person name="Sucgang R."/>
            <person name="Worley K."/>
            <person name="Schaap P."/>
        </authorList>
    </citation>
    <scope>NUCLEOTIDE SEQUENCE</scope>
    <source>
        <strain evidence="2">QSvi11</strain>
    </source>
</reference>
<name>A0A8J4UY91_9MYCE</name>